<dbReference type="VEuPathDB" id="VectorBase:RPRC010801"/>
<dbReference type="AlphaFoldDB" id="T1I3D2"/>
<evidence type="ECO:0000313" key="1">
    <source>
        <dbReference type="EnsemblMetazoa" id="RPRC010801-PA"/>
    </source>
</evidence>
<accession>T1I3D2</accession>
<name>T1I3D2_RHOPR</name>
<dbReference type="HOGENOM" id="CLU_3282420_0_0_1"/>
<proteinExistence type="predicted"/>
<dbReference type="EnsemblMetazoa" id="RPRC010801-RA">
    <property type="protein sequence ID" value="RPRC010801-PA"/>
    <property type="gene ID" value="RPRC010801"/>
</dbReference>
<dbReference type="EMBL" id="ACPB03029701">
    <property type="status" value="NOT_ANNOTATED_CDS"/>
    <property type="molecule type" value="Genomic_DNA"/>
</dbReference>
<reference evidence="1" key="1">
    <citation type="submission" date="2015-05" db="UniProtKB">
        <authorList>
            <consortium name="EnsemblMetazoa"/>
        </authorList>
    </citation>
    <scope>IDENTIFICATION</scope>
</reference>
<keyword evidence="2" id="KW-1185">Reference proteome</keyword>
<dbReference type="Proteomes" id="UP000015103">
    <property type="component" value="Unassembled WGS sequence"/>
</dbReference>
<protein>
    <recommendedName>
        <fullName evidence="3">NADH:ubiquinone reductase (H(+)-translocating)</fullName>
    </recommendedName>
</protein>
<organism evidence="1 2">
    <name type="scientific">Rhodnius prolixus</name>
    <name type="common">Triatomid bug</name>
    <dbReference type="NCBI Taxonomy" id="13249"/>
    <lineage>
        <taxon>Eukaryota</taxon>
        <taxon>Metazoa</taxon>
        <taxon>Ecdysozoa</taxon>
        <taxon>Arthropoda</taxon>
        <taxon>Hexapoda</taxon>
        <taxon>Insecta</taxon>
        <taxon>Pterygota</taxon>
        <taxon>Neoptera</taxon>
        <taxon>Paraneoptera</taxon>
        <taxon>Hemiptera</taxon>
        <taxon>Heteroptera</taxon>
        <taxon>Panheteroptera</taxon>
        <taxon>Cimicomorpha</taxon>
        <taxon>Reduviidae</taxon>
        <taxon>Triatominae</taxon>
        <taxon>Rhodnius</taxon>
    </lineage>
</organism>
<dbReference type="InParanoid" id="T1I3D2"/>
<evidence type="ECO:0000313" key="2">
    <source>
        <dbReference type="Proteomes" id="UP000015103"/>
    </source>
</evidence>
<evidence type="ECO:0008006" key="3">
    <source>
        <dbReference type="Google" id="ProtNLM"/>
    </source>
</evidence>
<sequence>MAAPTPVSSLVHSSTLVTAGLSLITITMAGLRANVEYDLRK</sequence>